<evidence type="ECO:0000256" key="6">
    <source>
        <dbReference type="ARBA" id="ARBA00011891"/>
    </source>
</evidence>
<dbReference type="Gene3D" id="3.60.60.10">
    <property type="entry name" value="Penicillin V Acylase, Chain A"/>
    <property type="match status" value="1"/>
</dbReference>
<evidence type="ECO:0000256" key="10">
    <source>
        <dbReference type="ARBA" id="ARBA00022919"/>
    </source>
</evidence>
<evidence type="ECO:0000313" key="20">
    <source>
        <dbReference type="EMBL" id="CAH3176766.1"/>
    </source>
</evidence>
<feature type="domain" description="Choloylglycine hydrolase/NAAA C-terminal" evidence="18">
    <location>
        <begin position="134"/>
        <end position="372"/>
    </location>
</feature>
<dbReference type="Pfam" id="PF02275">
    <property type="entry name" value="CBAH"/>
    <property type="match status" value="1"/>
</dbReference>
<reference evidence="20 21" key="1">
    <citation type="submission" date="2022-05" db="EMBL/GenBank/DDBJ databases">
        <authorList>
            <consortium name="Genoscope - CEA"/>
            <person name="William W."/>
        </authorList>
    </citation>
    <scope>NUCLEOTIDE SEQUENCE [LARGE SCALE GENOMIC DNA]</scope>
</reference>
<keyword evidence="9 16" id="KW-0378">Hydrolase</keyword>
<evidence type="ECO:0000313" key="21">
    <source>
        <dbReference type="Proteomes" id="UP001159405"/>
    </source>
</evidence>
<evidence type="ECO:0000256" key="7">
    <source>
        <dbReference type="ARBA" id="ARBA00022525"/>
    </source>
</evidence>
<dbReference type="InterPro" id="IPR029130">
    <property type="entry name" value="Acid_ceramidase_N"/>
</dbReference>
<dbReference type="EMBL" id="CALNXK010000216">
    <property type="protein sequence ID" value="CAH3176766.1"/>
    <property type="molecule type" value="Genomic_DNA"/>
</dbReference>
<dbReference type="InterPro" id="IPR016699">
    <property type="entry name" value="Acid_ceramidase-like"/>
</dbReference>
<comment type="similarity">
    <text evidence="5 16">Belongs to the acid ceramidase family.</text>
</comment>
<evidence type="ECO:0000256" key="15">
    <source>
        <dbReference type="ARBA" id="ARBA00040588"/>
    </source>
</evidence>
<dbReference type="CDD" id="cd01903">
    <property type="entry name" value="Ntn_AC_NAAA"/>
    <property type="match status" value="1"/>
</dbReference>
<keyword evidence="7" id="KW-0964">Secreted</keyword>
<evidence type="ECO:0000256" key="4">
    <source>
        <dbReference type="ARBA" id="ARBA00004991"/>
    </source>
</evidence>
<evidence type="ECO:0000256" key="8">
    <source>
        <dbReference type="ARBA" id="ARBA00022729"/>
    </source>
</evidence>
<evidence type="ECO:0000256" key="16">
    <source>
        <dbReference type="PIRNR" id="PIRNR017632"/>
    </source>
</evidence>
<keyword evidence="14" id="KW-0458">Lysosome</keyword>
<feature type="domain" description="Acid ceramidase N-terminal" evidence="19">
    <location>
        <begin position="39"/>
        <end position="98"/>
    </location>
</feature>
<organism evidence="20 21">
    <name type="scientific">Porites lobata</name>
    <dbReference type="NCBI Taxonomy" id="104759"/>
    <lineage>
        <taxon>Eukaryota</taxon>
        <taxon>Metazoa</taxon>
        <taxon>Cnidaria</taxon>
        <taxon>Anthozoa</taxon>
        <taxon>Hexacorallia</taxon>
        <taxon>Scleractinia</taxon>
        <taxon>Fungiina</taxon>
        <taxon>Poritidae</taxon>
        <taxon>Porites</taxon>
    </lineage>
</organism>
<dbReference type="EC" id="3.5.1.23" evidence="6"/>
<comment type="pathway">
    <text evidence="4">Sphingolipid metabolism.</text>
</comment>
<evidence type="ECO:0000259" key="18">
    <source>
        <dbReference type="Pfam" id="PF02275"/>
    </source>
</evidence>
<keyword evidence="10" id="KW-0746">Sphingolipid metabolism</keyword>
<protein>
    <recommendedName>
        <fullName evidence="15">Acid ceramidase</fullName>
        <ecNumber evidence="6">3.5.1.23</ecNumber>
    </recommendedName>
</protein>
<evidence type="ECO:0000256" key="1">
    <source>
        <dbReference type="ARBA" id="ARBA00004371"/>
    </source>
</evidence>
<comment type="pathway">
    <text evidence="3">Lipid metabolism; sphingolipid metabolism.</text>
</comment>
<dbReference type="Proteomes" id="UP001159405">
    <property type="component" value="Unassembled WGS sequence"/>
</dbReference>
<keyword evidence="12" id="KW-1015">Disulfide bond</keyword>
<evidence type="ECO:0000259" key="19">
    <source>
        <dbReference type="Pfam" id="PF15508"/>
    </source>
</evidence>
<evidence type="ECO:0000256" key="5">
    <source>
        <dbReference type="ARBA" id="ARBA00005730"/>
    </source>
</evidence>
<dbReference type="Pfam" id="PF15508">
    <property type="entry name" value="NAAA-beta"/>
    <property type="match status" value="1"/>
</dbReference>
<comment type="subcellular location">
    <subcellularLocation>
        <location evidence="1">Lysosome</location>
    </subcellularLocation>
    <subcellularLocation>
        <location evidence="2">Secreted</location>
    </subcellularLocation>
</comment>
<accession>A0ABN8RH49</accession>
<evidence type="ECO:0000256" key="3">
    <source>
        <dbReference type="ARBA" id="ARBA00004760"/>
    </source>
</evidence>
<feature type="signal peptide" evidence="17">
    <location>
        <begin position="1"/>
        <end position="19"/>
    </location>
</feature>
<keyword evidence="13" id="KW-0325">Glycoprotein</keyword>
<evidence type="ECO:0000256" key="11">
    <source>
        <dbReference type="ARBA" id="ARBA00023098"/>
    </source>
</evidence>
<dbReference type="InterPro" id="IPR029132">
    <property type="entry name" value="CBAH/NAAA_C"/>
</dbReference>
<keyword evidence="8 17" id="KW-0732">Signal</keyword>
<proteinExistence type="inferred from homology"/>
<keyword evidence="21" id="KW-1185">Reference proteome</keyword>
<evidence type="ECO:0000256" key="14">
    <source>
        <dbReference type="ARBA" id="ARBA00023228"/>
    </source>
</evidence>
<evidence type="ECO:0000256" key="2">
    <source>
        <dbReference type="ARBA" id="ARBA00004613"/>
    </source>
</evidence>
<dbReference type="PANTHER" id="PTHR28583:SF1">
    <property type="entry name" value="ACID CERAMIDASE"/>
    <property type="match status" value="1"/>
</dbReference>
<dbReference type="PANTHER" id="PTHR28583">
    <property type="entry name" value="ACID AMIDASE"/>
    <property type="match status" value="1"/>
</dbReference>
<feature type="chain" id="PRO_5047003208" description="Acid ceramidase" evidence="17">
    <location>
        <begin position="20"/>
        <end position="386"/>
    </location>
</feature>
<keyword evidence="11 16" id="KW-0443">Lipid metabolism</keyword>
<evidence type="ECO:0000256" key="17">
    <source>
        <dbReference type="SAM" id="SignalP"/>
    </source>
</evidence>
<sequence>MERIGVFLVCVMFLGAVSTASFSGKDCVNNAYPPKERKVGWEIVNLDLPANQRYNDLASKKVKELLNLLSYIKNFTSFIMDGKLFGIIDKDLGPLADTLPAPYGDEIKGLSQATGIPLGEVVLYNIFYEVFTVCTSIVAEDKTGNLFHARNLDFGLFLGWDQKNDTWMLSEILRTLIVNIDYRRNGQTVYKTVSFAGYVGVISGLKPGVLTLTVNERFNIDGGFIGIIEWILGKRNAKWSTFLTRDVLENAASFKEAQDMLANDEVLAPVYYILGGTKSGEGVVITRSRTKCLNQMSLNPSNNTWFVLETNYDNWEPPLVIDDRRTPGKACMNKMGQEGVSFKGLYNVLSTQPVLNKLTTYTTLMQASTGTMETYIRFCKTPCFPW</sequence>
<name>A0ABN8RH49_9CNID</name>
<evidence type="ECO:0000256" key="12">
    <source>
        <dbReference type="ARBA" id="ARBA00023157"/>
    </source>
</evidence>
<evidence type="ECO:0000256" key="13">
    <source>
        <dbReference type="ARBA" id="ARBA00023180"/>
    </source>
</evidence>
<gene>
    <name evidence="20" type="ORF">PLOB_00018416</name>
</gene>
<evidence type="ECO:0000256" key="9">
    <source>
        <dbReference type="ARBA" id="ARBA00022801"/>
    </source>
</evidence>
<comment type="caution">
    <text evidence="20">The sequence shown here is derived from an EMBL/GenBank/DDBJ whole genome shotgun (WGS) entry which is preliminary data.</text>
</comment>
<dbReference type="PIRSF" id="PIRSF017632">
    <property type="entry name" value="Acid_ceramidase-like"/>
    <property type="match status" value="1"/>
</dbReference>